<sequence length="254" mass="28003">MKPKAIITGAASGLGKDLAILLAHNYQLVLVDRDQTGLNNLQQTLPGHDTYVLDLCDPVALQTFCRHIQAHHGDLALLINNAGITHRSLASVTEPDVIERVMQVNFFAPVRLAHALLPLLTQNNGAVVNISSMAGWMPVTERAGYCASKAALHQYFETLRAETSLHIVNVYPSFLATAIEQNALGGDGQTAPQARTVVGKVQSSQWMATRIIHAVQTRKPRVYGDRLTYFASVLYRLWPGAYFYLMKRNLKAKT</sequence>
<protein>
    <submittedName>
        <fullName evidence="4">SDR family NAD(P)-dependent oxidoreductase</fullName>
        <ecNumber evidence="4">1.-.-.-</ecNumber>
    </submittedName>
</protein>
<organism evidence="4 5">
    <name type="scientific">Pseudobowmanella zhangzhouensis</name>
    <dbReference type="NCBI Taxonomy" id="1537679"/>
    <lineage>
        <taxon>Bacteria</taxon>
        <taxon>Pseudomonadati</taxon>
        <taxon>Pseudomonadota</taxon>
        <taxon>Gammaproteobacteria</taxon>
        <taxon>Alteromonadales</taxon>
        <taxon>Alteromonadaceae</taxon>
    </lineage>
</organism>
<evidence type="ECO:0000313" key="5">
    <source>
        <dbReference type="Proteomes" id="UP001596364"/>
    </source>
</evidence>
<keyword evidence="2 4" id="KW-0560">Oxidoreductase</keyword>
<dbReference type="Pfam" id="PF00106">
    <property type="entry name" value="adh_short"/>
    <property type="match status" value="1"/>
</dbReference>
<dbReference type="Gene3D" id="3.40.50.720">
    <property type="entry name" value="NAD(P)-binding Rossmann-like Domain"/>
    <property type="match status" value="1"/>
</dbReference>
<dbReference type="SUPFAM" id="SSF51735">
    <property type="entry name" value="NAD(P)-binding Rossmann-fold domains"/>
    <property type="match status" value="1"/>
</dbReference>
<dbReference type="PANTHER" id="PTHR44196:SF1">
    <property type="entry name" value="DEHYDROGENASE_REDUCTASE SDR FAMILY MEMBER 7B"/>
    <property type="match status" value="1"/>
</dbReference>
<comment type="caution">
    <text evidence="4">The sequence shown here is derived from an EMBL/GenBank/DDBJ whole genome shotgun (WGS) entry which is preliminary data.</text>
</comment>
<dbReference type="PANTHER" id="PTHR44196">
    <property type="entry name" value="DEHYDROGENASE/REDUCTASE SDR FAMILY MEMBER 7B"/>
    <property type="match status" value="1"/>
</dbReference>
<dbReference type="EC" id="1.-.-.-" evidence="4"/>
<accession>A0ABW1XJC9</accession>
<evidence type="ECO:0000256" key="1">
    <source>
        <dbReference type="ARBA" id="ARBA00006484"/>
    </source>
</evidence>
<evidence type="ECO:0000313" key="4">
    <source>
        <dbReference type="EMBL" id="MFC6439919.1"/>
    </source>
</evidence>
<dbReference type="RefSeq" id="WP_131256803.1">
    <property type="nucleotide sequence ID" value="NZ_JBHSUS010000001.1"/>
</dbReference>
<evidence type="ECO:0000256" key="3">
    <source>
        <dbReference type="RuleBase" id="RU000363"/>
    </source>
</evidence>
<gene>
    <name evidence="4" type="ORF">ACFP85_07150</name>
</gene>
<dbReference type="PROSITE" id="PS00061">
    <property type="entry name" value="ADH_SHORT"/>
    <property type="match status" value="1"/>
</dbReference>
<dbReference type="EMBL" id="JBHSUS010000001">
    <property type="protein sequence ID" value="MFC6439919.1"/>
    <property type="molecule type" value="Genomic_DNA"/>
</dbReference>
<dbReference type="InterPro" id="IPR036291">
    <property type="entry name" value="NAD(P)-bd_dom_sf"/>
</dbReference>
<reference evidence="5" key="1">
    <citation type="journal article" date="2019" name="Int. J. Syst. Evol. Microbiol.">
        <title>The Global Catalogue of Microorganisms (GCM) 10K type strain sequencing project: providing services to taxonomists for standard genome sequencing and annotation.</title>
        <authorList>
            <consortium name="The Broad Institute Genomics Platform"/>
            <consortium name="The Broad Institute Genome Sequencing Center for Infectious Disease"/>
            <person name="Wu L."/>
            <person name="Ma J."/>
        </authorList>
    </citation>
    <scope>NUCLEOTIDE SEQUENCE [LARGE SCALE GENOMIC DNA]</scope>
    <source>
        <strain evidence="5">CGMCC 1.16031</strain>
    </source>
</reference>
<dbReference type="PRINTS" id="PR00081">
    <property type="entry name" value="GDHRDH"/>
</dbReference>
<dbReference type="InterPro" id="IPR020904">
    <property type="entry name" value="Sc_DH/Rdtase_CS"/>
</dbReference>
<comment type="similarity">
    <text evidence="1 3">Belongs to the short-chain dehydrogenases/reductases (SDR) family.</text>
</comment>
<dbReference type="PRINTS" id="PR00080">
    <property type="entry name" value="SDRFAMILY"/>
</dbReference>
<dbReference type="Proteomes" id="UP001596364">
    <property type="component" value="Unassembled WGS sequence"/>
</dbReference>
<name>A0ABW1XJC9_9ALTE</name>
<keyword evidence="5" id="KW-1185">Reference proteome</keyword>
<proteinExistence type="inferred from homology"/>
<dbReference type="InterPro" id="IPR002347">
    <property type="entry name" value="SDR_fam"/>
</dbReference>
<dbReference type="GO" id="GO:0016491">
    <property type="term" value="F:oxidoreductase activity"/>
    <property type="evidence" value="ECO:0007669"/>
    <property type="project" value="UniProtKB-KW"/>
</dbReference>
<evidence type="ECO:0000256" key="2">
    <source>
        <dbReference type="ARBA" id="ARBA00023002"/>
    </source>
</evidence>